<protein>
    <submittedName>
        <fullName evidence="2">Uncharacterized protein</fullName>
    </submittedName>
</protein>
<evidence type="ECO:0000256" key="1">
    <source>
        <dbReference type="SAM" id="MobiDB-lite"/>
    </source>
</evidence>
<dbReference type="PANTHER" id="PTHR35474:SF1">
    <property type="entry name" value="ATP PHOSPHORIBOSYLTRANSFERASE REGULATORY SUBUNIT"/>
    <property type="match status" value="1"/>
</dbReference>
<proteinExistence type="predicted"/>
<dbReference type="AlphaFoldDB" id="A0A2Z7AVW2"/>
<dbReference type="PANTHER" id="PTHR35474">
    <property type="entry name" value="ATP PHOSPHORIBOSYLTRANSFERASE REGULATORY SUBUNIT"/>
    <property type="match status" value="1"/>
</dbReference>
<reference evidence="2 3" key="1">
    <citation type="journal article" date="2015" name="Proc. Natl. Acad. Sci. U.S.A.">
        <title>The resurrection genome of Boea hygrometrica: A blueprint for survival of dehydration.</title>
        <authorList>
            <person name="Xiao L."/>
            <person name="Yang G."/>
            <person name="Zhang L."/>
            <person name="Yang X."/>
            <person name="Zhao S."/>
            <person name="Ji Z."/>
            <person name="Zhou Q."/>
            <person name="Hu M."/>
            <person name="Wang Y."/>
            <person name="Chen M."/>
            <person name="Xu Y."/>
            <person name="Jin H."/>
            <person name="Xiao X."/>
            <person name="Hu G."/>
            <person name="Bao F."/>
            <person name="Hu Y."/>
            <person name="Wan P."/>
            <person name="Li L."/>
            <person name="Deng X."/>
            <person name="Kuang T."/>
            <person name="Xiang C."/>
            <person name="Zhu J.K."/>
            <person name="Oliver M.J."/>
            <person name="He Y."/>
        </authorList>
    </citation>
    <scope>NUCLEOTIDE SEQUENCE [LARGE SCALE GENOMIC DNA]</scope>
    <source>
        <strain evidence="3">cv. XS01</strain>
    </source>
</reference>
<dbReference type="Proteomes" id="UP000250235">
    <property type="component" value="Unassembled WGS sequence"/>
</dbReference>
<dbReference type="InterPro" id="IPR039324">
    <property type="entry name" value="SHW1"/>
</dbReference>
<dbReference type="GO" id="GO:0010100">
    <property type="term" value="P:negative regulation of photomorphogenesis"/>
    <property type="evidence" value="ECO:0007669"/>
    <property type="project" value="InterPro"/>
</dbReference>
<accession>A0A2Z7AVW2</accession>
<keyword evidence="3" id="KW-1185">Reference proteome</keyword>
<dbReference type="GO" id="GO:0009787">
    <property type="term" value="P:regulation of abscisic acid-activated signaling pathway"/>
    <property type="evidence" value="ECO:0007669"/>
    <property type="project" value="InterPro"/>
</dbReference>
<name>A0A2Z7AVW2_9LAMI</name>
<dbReference type="EMBL" id="KV013700">
    <property type="protein sequence ID" value="KZV23372.1"/>
    <property type="molecule type" value="Genomic_DNA"/>
</dbReference>
<feature type="region of interest" description="Disordered" evidence="1">
    <location>
        <begin position="74"/>
        <end position="93"/>
    </location>
</feature>
<dbReference type="OrthoDB" id="1931195at2759"/>
<evidence type="ECO:0000313" key="3">
    <source>
        <dbReference type="Proteomes" id="UP000250235"/>
    </source>
</evidence>
<sequence>MVATTVSVQPPPCPANFQTLPLYLSTSSHLPTTTFLQSHRRRPLATVLLLQKGRNPAHNYGLWGLNSRSGMVMGDYGGEFDDEDEDEEEEEEDRSLDLLIRFVENVFKKVSRKARKAVKSVLPVPISTKLVFCF</sequence>
<feature type="compositionally biased region" description="Acidic residues" evidence="1">
    <location>
        <begin position="78"/>
        <end position="93"/>
    </location>
</feature>
<organism evidence="2 3">
    <name type="scientific">Dorcoceras hygrometricum</name>
    <dbReference type="NCBI Taxonomy" id="472368"/>
    <lineage>
        <taxon>Eukaryota</taxon>
        <taxon>Viridiplantae</taxon>
        <taxon>Streptophyta</taxon>
        <taxon>Embryophyta</taxon>
        <taxon>Tracheophyta</taxon>
        <taxon>Spermatophyta</taxon>
        <taxon>Magnoliopsida</taxon>
        <taxon>eudicotyledons</taxon>
        <taxon>Gunneridae</taxon>
        <taxon>Pentapetalae</taxon>
        <taxon>asterids</taxon>
        <taxon>lamiids</taxon>
        <taxon>Lamiales</taxon>
        <taxon>Gesneriaceae</taxon>
        <taxon>Didymocarpoideae</taxon>
        <taxon>Trichosporeae</taxon>
        <taxon>Loxocarpinae</taxon>
        <taxon>Dorcoceras</taxon>
    </lineage>
</organism>
<evidence type="ECO:0000313" key="2">
    <source>
        <dbReference type="EMBL" id="KZV23372.1"/>
    </source>
</evidence>
<gene>
    <name evidence="2" type="ORF">F511_35191</name>
</gene>